<feature type="transmembrane region" description="Helical" evidence="1">
    <location>
        <begin position="175"/>
        <end position="199"/>
    </location>
</feature>
<gene>
    <name evidence="2" type="ORF">WKR92_12505</name>
</gene>
<feature type="transmembrane region" description="Helical" evidence="1">
    <location>
        <begin position="142"/>
        <end position="163"/>
    </location>
</feature>
<feature type="transmembrane region" description="Helical" evidence="1">
    <location>
        <begin position="68"/>
        <end position="87"/>
    </location>
</feature>
<proteinExistence type="predicted"/>
<keyword evidence="1" id="KW-0472">Membrane</keyword>
<feature type="transmembrane region" description="Helical" evidence="1">
    <location>
        <begin position="422"/>
        <end position="442"/>
    </location>
</feature>
<feature type="transmembrane region" description="Helical" evidence="1">
    <location>
        <begin position="354"/>
        <end position="372"/>
    </location>
</feature>
<organism evidence="2 3">
    <name type="scientific">Albibacterium profundi</name>
    <dbReference type="NCBI Taxonomy" id="3134906"/>
    <lineage>
        <taxon>Bacteria</taxon>
        <taxon>Pseudomonadati</taxon>
        <taxon>Bacteroidota</taxon>
        <taxon>Sphingobacteriia</taxon>
        <taxon>Sphingobacteriales</taxon>
        <taxon>Sphingobacteriaceae</taxon>
        <taxon>Albibacterium</taxon>
    </lineage>
</organism>
<dbReference type="InterPro" id="IPR043742">
    <property type="entry name" value="DUF5687"/>
</dbReference>
<protein>
    <submittedName>
        <fullName evidence="2">DUF5687 family protein</fullName>
    </submittedName>
</protein>
<dbReference type="Pfam" id="PF18940">
    <property type="entry name" value="DUF5687"/>
    <property type="match status" value="1"/>
</dbReference>
<feature type="transmembrane region" description="Helical" evidence="1">
    <location>
        <begin position="23"/>
        <end position="48"/>
    </location>
</feature>
<keyword evidence="3" id="KW-1185">Reference proteome</keyword>
<evidence type="ECO:0000256" key="1">
    <source>
        <dbReference type="SAM" id="Phobius"/>
    </source>
</evidence>
<evidence type="ECO:0000313" key="3">
    <source>
        <dbReference type="Proteomes" id="UP001580928"/>
    </source>
</evidence>
<comment type="caution">
    <text evidence="2">The sequence shown here is derived from an EMBL/GenBank/DDBJ whole genome shotgun (WGS) entry which is preliminary data.</text>
</comment>
<keyword evidence="1" id="KW-1133">Transmembrane helix</keyword>
<dbReference type="EMBL" id="JBBVGT010000003">
    <property type="protein sequence ID" value="MFB5946648.1"/>
    <property type="molecule type" value="Genomic_DNA"/>
</dbReference>
<sequence>MFQKLLALEWKAFFRSASAGRSIAVKIFLGFIAFYFIMVFLTLGFSLYELVEESFPNETPIHKVNDFLLAWFVFELIIRFMLQNLPVMHLKPLLLQKVSRSQMSHYLLTKSIFSFYNLMALLVTIPFAAICFFKGDVTSMQLMAWLLSIFSLVLTINFANYFIKKKFAENLKAFIPLIIVITALALLDYFGVFSVSKLFGQLFTTLLEQPILAMIPLLILIGSYISTFRSLRHNIYLDSYVKNQSDSFRETDLSWTNRFGKLAPFIQLDIRLLQRNKRSRATVIMALLLVFYGLFFYPNPYYQNSTWMVFVGIFITGIFMINFGQFIPAWDSSYYAMLMTQDVSMKLYLNSKVMLMYASAIILTVLSTPYVYFGWDILLINLACALFNMGINVPILLYFGAMNKKRINLDKSQFLNYEGMGAAQWIVGIPLFAIPILLWFSLSETVDKNTATLSLAFLGIIGLVLKNIIINGLAKLYKKRKYETISGFSQQQD</sequence>
<dbReference type="Proteomes" id="UP001580928">
    <property type="component" value="Unassembled WGS sequence"/>
</dbReference>
<keyword evidence="1" id="KW-0812">Transmembrane</keyword>
<dbReference type="RefSeq" id="WP_375558176.1">
    <property type="nucleotide sequence ID" value="NZ_JBBVGT010000003.1"/>
</dbReference>
<feature type="transmembrane region" description="Helical" evidence="1">
    <location>
        <begin position="107"/>
        <end position="130"/>
    </location>
</feature>
<feature type="transmembrane region" description="Helical" evidence="1">
    <location>
        <begin position="307"/>
        <end position="330"/>
    </location>
</feature>
<feature type="transmembrane region" description="Helical" evidence="1">
    <location>
        <begin position="211"/>
        <end position="228"/>
    </location>
</feature>
<name>A0ABV5CGF8_9SPHI</name>
<reference evidence="2 3" key="1">
    <citation type="submission" date="2024-04" db="EMBL/GenBank/DDBJ databases">
        <title>Albibacterium profundi sp. nov., isolated from sediment of the Challenger Deep of Mariana Trench.</title>
        <authorList>
            <person name="Wang Y."/>
        </authorList>
    </citation>
    <scope>NUCLEOTIDE SEQUENCE [LARGE SCALE GENOMIC DNA]</scope>
    <source>
        <strain evidence="2 3">RHL897</strain>
    </source>
</reference>
<evidence type="ECO:0000313" key="2">
    <source>
        <dbReference type="EMBL" id="MFB5946648.1"/>
    </source>
</evidence>
<feature type="transmembrane region" description="Helical" evidence="1">
    <location>
        <begin position="281"/>
        <end position="301"/>
    </location>
</feature>
<feature type="transmembrane region" description="Helical" evidence="1">
    <location>
        <begin position="378"/>
        <end position="401"/>
    </location>
</feature>
<accession>A0ABV5CGF8</accession>
<feature type="transmembrane region" description="Helical" evidence="1">
    <location>
        <begin position="454"/>
        <end position="474"/>
    </location>
</feature>